<keyword evidence="2" id="KW-1185">Reference proteome</keyword>
<dbReference type="Proteomes" id="UP001234297">
    <property type="component" value="Chromosome 1"/>
</dbReference>
<reference evidence="1 2" key="1">
    <citation type="journal article" date="2022" name="Hortic Res">
        <title>A haplotype resolved chromosomal level avocado genome allows analysis of novel avocado genes.</title>
        <authorList>
            <person name="Nath O."/>
            <person name="Fletcher S.J."/>
            <person name="Hayward A."/>
            <person name="Shaw L.M."/>
            <person name="Masouleh A.K."/>
            <person name="Furtado A."/>
            <person name="Henry R.J."/>
            <person name="Mitter N."/>
        </authorList>
    </citation>
    <scope>NUCLEOTIDE SEQUENCE [LARGE SCALE GENOMIC DNA]</scope>
    <source>
        <strain evidence="2">cv. Hass</strain>
    </source>
</reference>
<sequence>MAHQRSKELTSSSSSSSSSGFCKQNRSKEKKNLRQILQRPPSSSPTMHKKSDDENGKSGDGSNPDLQKQSLSDPRSATEKQGCSAETQPLRLRRLLRSLLRNFFEKIRSGGPPQINADCYSRFSAKKF</sequence>
<protein>
    <submittedName>
        <fullName evidence="1">Uncharacterized protein</fullName>
    </submittedName>
</protein>
<organism evidence="1 2">
    <name type="scientific">Persea americana</name>
    <name type="common">Avocado</name>
    <dbReference type="NCBI Taxonomy" id="3435"/>
    <lineage>
        <taxon>Eukaryota</taxon>
        <taxon>Viridiplantae</taxon>
        <taxon>Streptophyta</taxon>
        <taxon>Embryophyta</taxon>
        <taxon>Tracheophyta</taxon>
        <taxon>Spermatophyta</taxon>
        <taxon>Magnoliopsida</taxon>
        <taxon>Magnoliidae</taxon>
        <taxon>Laurales</taxon>
        <taxon>Lauraceae</taxon>
        <taxon>Persea</taxon>
    </lineage>
</organism>
<gene>
    <name evidence="1" type="ORF">MRB53_001814</name>
</gene>
<evidence type="ECO:0000313" key="1">
    <source>
        <dbReference type="EMBL" id="KAJ8648791.1"/>
    </source>
</evidence>
<dbReference type="EMBL" id="CM056809">
    <property type="protein sequence ID" value="KAJ8648791.1"/>
    <property type="molecule type" value="Genomic_DNA"/>
</dbReference>
<evidence type="ECO:0000313" key="2">
    <source>
        <dbReference type="Proteomes" id="UP001234297"/>
    </source>
</evidence>
<proteinExistence type="predicted"/>
<accession>A0ACC2MST0</accession>
<comment type="caution">
    <text evidence="1">The sequence shown here is derived from an EMBL/GenBank/DDBJ whole genome shotgun (WGS) entry which is preliminary data.</text>
</comment>
<name>A0ACC2MST0_PERAE</name>